<dbReference type="InterPro" id="IPR036291">
    <property type="entry name" value="NAD(P)-bd_dom_sf"/>
</dbReference>
<dbReference type="RefSeq" id="WP_132291135.1">
    <property type="nucleotide sequence ID" value="NZ_SKBM01000014.1"/>
</dbReference>
<dbReference type="EMBL" id="SKBM01000014">
    <property type="protein sequence ID" value="TCZ59739.1"/>
    <property type="molecule type" value="Genomic_DNA"/>
</dbReference>
<evidence type="ECO:0000313" key="8">
    <source>
        <dbReference type="Proteomes" id="UP000295023"/>
    </source>
</evidence>
<dbReference type="Proteomes" id="UP000295023">
    <property type="component" value="Unassembled WGS sequence"/>
</dbReference>
<feature type="domain" description="D-isomer specific 2-hydroxyacid dehydrogenase catalytic" evidence="5">
    <location>
        <begin position="5"/>
        <end position="314"/>
    </location>
</feature>
<dbReference type="InterPro" id="IPR006140">
    <property type="entry name" value="D-isomer_DH_NAD-bd"/>
</dbReference>
<dbReference type="InterPro" id="IPR006139">
    <property type="entry name" value="D-isomer_2_OHA_DH_cat_dom"/>
</dbReference>
<dbReference type="PANTHER" id="PTHR42789:SF1">
    <property type="entry name" value="D-ISOMER SPECIFIC 2-HYDROXYACID DEHYDROGENASE FAMILY PROTEIN (AFU_ORTHOLOGUE AFUA_6G10090)"/>
    <property type="match status" value="1"/>
</dbReference>
<dbReference type="PANTHER" id="PTHR42789">
    <property type="entry name" value="D-ISOMER SPECIFIC 2-HYDROXYACID DEHYDROGENASE FAMILY PROTEIN (AFU_ORTHOLOGUE AFUA_6G10090)"/>
    <property type="match status" value="1"/>
</dbReference>
<dbReference type="GO" id="GO:0016616">
    <property type="term" value="F:oxidoreductase activity, acting on the CH-OH group of donors, NAD or NADP as acceptor"/>
    <property type="evidence" value="ECO:0007669"/>
    <property type="project" value="InterPro"/>
</dbReference>
<dbReference type="OrthoDB" id="9793626at2"/>
<dbReference type="InterPro" id="IPR029753">
    <property type="entry name" value="D-isomer_DH_CS"/>
</dbReference>
<dbReference type="Pfam" id="PF02826">
    <property type="entry name" value="2-Hacid_dh_C"/>
    <property type="match status" value="1"/>
</dbReference>
<dbReference type="Gene3D" id="3.40.50.720">
    <property type="entry name" value="NAD(P)-binding Rossmann-like Domain"/>
    <property type="match status" value="2"/>
</dbReference>
<keyword evidence="3" id="KW-0520">NAD</keyword>
<dbReference type="PROSITE" id="PS00671">
    <property type="entry name" value="D_2_HYDROXYACID_DH_3"/>
    <property type="match status" value="1"/>
</dbReference>
<comment type="caution">
    <text evidence="7">The sequence shown here is derived from an EMBL/GenBank/DDBJ whole genome shotgun (WGS) entry which is preliminary data.</text>
</comment>
<evidence type="ECO:0000256" key="4">
    <source>
        <dbReference type="RuleBase" id="RU003719"/>
    </source>
</evidence>
<name>A0A4R4DIM6_9PROT</name>
<dbReference type="InterPro" id="IPR050857">
    <property type="entry name" value="D-2-hydroxyacid_DH"/>
</dbReference>
<dbReference type="CDD" id="cd12173">
    <property type="entry name" value="PGDH_4"/>
    <property type="match status" value="1"/>
</dbReference>
<evidence type="ECO:0000256" key="2">
    <source>
        <dbReference type="ARBA" id="ARBA00023002"/>
    </source>
</evidence>
<evidence type="ECO:0000259" key="5">
    <source>
        <dbReference type="Pfam" id="PF00389"/>
    </source>
</evidence>
<keyword evidence="8" id="KW-1185">Reference proteome</keyword>
<organism evidence="7 8">
    <name type="scientific">Roseicella aquatilis</name>
    <dbReference type="NCBI Taxonomy" id="2527868"/>
    <lineage>
        <taxon>Bacteria</taxon>
        <taxon>Pseudomonadati</taxon>
        <taxon>Pseudomonadota</taxon>
        <taxon>Alphaproteobacteria</taxon>
        <taxon>Acetobacterales</taxon>
        <taxon>Roseomonadaceae</taxon>
        <taxon>Roseicella</taxon>
    </lineage>
</organism>
<dbReference type="Pfam" id="PF00389">
    <property type="entry name" value="2-Hacid_dh"/>
    <property type="match status" value="1"/>
</dbReference>
<feature type="domain" description="D-isomer specific 2-hydroxyacid dehydrogenase NAD-binding" evidence="6">
    <location>
        <begin position="106"/>
        <end position="283"/>
    </location>
</feature>
<gene>
    <name evidence="7" type="ORF">EXY23_15610</name>
</gene>
<dbReference type="GO" id="GO:0051287">
    <property type="term" value="F:NAD binding"/>
    <property type="evidence" value="ECO:0007669"/>
    <property type="project" value="InterPro"/>
</dbReference>
<dbReference type="SUPFAM" id="SSF51735">
    <property type="entry name" value="NAD(P)-binding Rossmann-fold domains"/>
    <property type="match status" value="1"/>
</dbReference>
<evidence type="ECO:0000256" key="1">
    <source>
        <dbReference type="ARBA" id="ARBA00005854"/>
    </source>
</evidence>
<protein>
    <submittedName>
        <fullName evidence="7">Hydroxyacid dehydrogenase</fullName>
    </submittedName>
</protein>
<keyword evidence="2 4" id="KW-0560">Oxidoreductase</keyword>
<evidence type="ECO:0000256" key="3">
    <source>
        <dbReference type="ARBA" id="ARBA00023027"/>
    </source>
</evidence>
<evidence type="ECO:0000259" key="6">
    <source>
        <dbReference type="Pfam" id="PF02826"/>
    </source>
</evidence>
<accession>A0A4R4DIM6</accession>
<evidence type="ECO:0000313" key="7">
    <source>
        <dbReference type="EMBL" id="TCZ59739.1"/>
    </source>
</evidence>
<proteinExistence type="inferred from homology"/>
<sequence>MPHVVCLRAVHEEALAMLRNAPGVTVEVLDPVNAGTIARAMPEADAIIVRATRIDRDFLAHAPRLRIVARHGVGYDAVDVPALTERGIPLTVTPDANAVSVAEHAMMLMLSIARGTAAYDAKVRALTWITPPVPATFDLAGRTVLVMGFGRIGGRVARLCAAFGMRVLVRDPYIPQNTIKGAGFVPVKDLHAGLAEADIVTLHLPSNAETRGLVNGEFLAAMRHGAVLVNTARGTLVEEKALAGALTSGHLAAAGLDVFWEEPVTADNPLLGLPNVVLTPHSAAATEQSFRRMGLSCAESILACFAGRLDEDVVINKEVLRGNA</sequence>
<dbReference type="AlphaFoldDB" id="A0A4R4DIM6"/>
<reference evidence="7 8" key="1">
    <citation type="submission" date="2019-03" db="EMBL/GenBank/DDBJ databases">
        <title>Paracraurococcus aquatilis NE82 genome sequence.</title>
        <authorList>
            <person name="Zhao Y."/>
            <person name="Du Z."/>
        </authorList>
    </citation>
    <scope>NUCLEOTIDE SEQUENCE [LARGE SCALE GENOMIC DNA]</scope>
    <source>
        <strain evidence="7 8">NE82</strain>
    </source>
</reference>
<comment type="similarity">
    <text evidence="1 4">Belongs to the D-isomer specific 2-hydroxyacid dehydrogenase family.</text>
</comment>
<dbReference type="SUPFAM" id="SSF52283">
    <property type="entry name" value="Formate/glycerate dehydrogenase catalytic domain-like"/>
    <property type="match status" value="1"/>
</dbReference>